<name>A0ABR2WPU8_9FUNG</name>
<accession>A0ABR2WPU8</accession>
<gene>
    <name evidence="2" type="primary">AMD1_4</name>
    <name evidence="2" type="ORF">K7432_009691</name>
</gene>
<dbReference type="Proteomes" id="UP001479436">
    <property type="component" value="Unassembled WGS sequence"/>
</dbReference>
<evidence type="ECO:0000313" key="2">
    <source>
        <dbReference type="EMBL" id="KAK9763534.1"/>
    </source>
</evidence>
<comment type="caution">
    <text evidence="2">The sequence shown here is derived from an EMBL/GenBank/DDBJ whole genome shotgun (WGS) entry which is preliminary data.</text>
</comment>
<feature type="compositionally biased region" description="Polar residues" evidence="1">
    <location>
        <begin position="1"/>
        <end position="29"/>
    </location>
</feature>
<dbReference type="GO" id="GO:0003876">
    <property type="term" value="F:AMP deaminase activity"/>
    <property type="evidence" value="ECO:0007669"/>
    <property type="project" value="UniProtKB-EC"/>
</dbReference>
<keyword evidence="2" id="KW-0378">Hydrolase</keyword>
<proteinExistence type="predicted"/>
<feature type="region of interest" description="Disordered" evidence="1">
    <location>
        <begin position="1"/>
        <end position="32"/>
    </location>
</feature>
<dbReference type="EC" id="3.5.4.6" evidence="2"/>
<evidence type="ECO:0000256" key="1">
    <source>
        <dbReference type="SAM" id="MobiDB-lite"/>
    </source>
</evidence>
<reference evidence="2 3" key="1">
    <citation type="submission" date="2023-04" db="EMBL/GenBank/DDBJ databases">
        <title>Genome of Basidiobolus ranarum AG-B5.</title>
        <authorList>
            <person name="Stajich J.E."/>
            <person name="Carter-House D."/>
            <person name="Gryganskyi A."/>
        </authorList>
    </citation>
    <scope>NUCLEOTIDE SEQUENCE [LARGE SCALE GENOMIC DNA]</scope>
    <source>
        <strain evidence="2 3">AG-B5</strain>
    </source>
</reference>
<dbReference type="EMBL" id="JASJQH010000616">
    <property type="protein sequence ID" value="KAK9763534.1"/>
    <property type="molecule type" value="Genomic_DNA"/>
</dbReference>
<sequence length="70" mass="7897">MKNSDTQSIENTDTDESLFSNDETMNPNSPFYGYHAEKALKHEDSKIIAHQVKITEEEPAPVRRTSCDGP</sequence>
<keyword evidence="3" id="KW-1185">Reference proteome</keyword>
<protein>
    <submittedName>
        <fullName evidence="2">AMP deaminase</fullName>
        <ecNumber evidence="2">3.5.4.6</ecNumber>
    </submittedName>
</protein>
<feature type="non-terminal residue" evidence="2">
    <location>
        <position position="70"/>
    </location>
</feature>
<evidence type="ECO:0000313" key="3">
    <source>
        <dbReference type="Proteomes" id="UP001479436"/>
    </source>
</evidence>
<organism evidence="2 3">
    <name type="scientific">Basidiobolus ranarum</name>
    <dbReference type="NCBI Taxonomy" id="34480"/>
    <lineage>
        <taxon>Eukaryota</taxon>
        <taxon>Fungi</taxon>
        <taxon>Fungi incertae sedis</taxon>
        <taxon>Zoopagomycota</taxon>
        <taxon>Entomophthoromycotina</taxon>
        <taxon>Basidiobolomycetes</taxon>
        <taxon>Basidiobolales</taxon>
        <taxon>Basidiobolaceae</taxon>
        <taxon>Basidiobolus</taxon>
    </lineage>
</organism>